<keyword evidence="3" id="KW-1185">Reference proteome</keyword>
<dbReference type="Proteomes" id="UP001597261">
    <property type="component" value="Unassembled WGS sequence"/>
</dbReference>
<name>A0ABW4IHG8_9ACTN</name>
<evidence type="ECO:0000256" key="1">
    <source>
        <dbReference type="SAM" id="MobiDB-lite"/>
    </source>
</evidence>
<protein>
    <submittedName>
        <fullName evidence="2">Uncharacterized protein</fullName>
    </submittedName>
</protein>
<gene>
    <name evidence="2" type="ORF">ACFSL4_00650</name>
</gene>
<reference evidence="3" key="1">
    <citation type="journal article" date="2019" name="Int. J. Syst. Evol. Microbiol.">
        <title>The Global Catalogue of Microorganisms (GCM) 10K type strain sequencing project: providing services to taxonomists for standard genome sequencing and annotation.</title>
        <authorList>
            <consortium name="The Broad Institute Genomics Platform"/>
            <consortium name="The Broad Institute Genome Sequencing Center for Infectious Disease"/>
            <person name="Wu L."/>
            <person name="Ma J."/>
        </authorList>
    </citation>
    <scope>NUCLEOTIDE SEQUENCE [LARGE SCALE GENOMIC DNA]</scope>
    <source>
        <strain evidence="3">CGMCC 1.12470</strain>
    </source>
</reference>
<evidence type="ECO:0000313" key="3">
    <source>
        <dbReference type="Proteomes" id="UP001597261"/>
    </source>
</evidence>
<accession>A0ABW4IHG8</accession>
<organism evidence="2 3">
    <name type="scientific">Streptomyces caeni</name>
    <dbReference type="NCBI Taxonomy" id="2307231"/>
    <lineage>
        <taxon>Bacteria</taxon>
        <taxon>Bacillati</taxon>
        <taxon>Actinomycetota</taxon>
        <taxon>Actinomycetes</taxon>
        <taxon>Kitasatosporales</taxon>
        <taxon>Streptomycetaceae</taxon>
        <taxon>Streptomyces</taxon>
    </lineage>
</organism>
<evidence type="ECO:0000313" key="2">
    <source>
        <dbReference type="EMBL" id="MFD1656779.1"/>
    </source>
</evidence>
<comment type="caution">
    <text evidence="2">The sequence shown here is derived from an EMBL/GenBank/DDBJ whole genome shotgun (WGS) entry which is preliminary data.</text>
</comment>
<dbReference type="RefSeq" id="WP_381076919.1">
    <property type="nucleotide sequence ID" value="NZ_JBHUDX010000002.1"/>
</dbReference>
<feature type="compositionally biased region" description="Low complexity" evidence="1">
    <location>
        <begin position="143"/>
        <end position="163"/>
    </location>
</feature>
<feature type="region of interest" description="Disordered" evidence="1">
    <location>
        <begin position="143"/>
        <end position="169"/>
    </location>
</feature>
<dbReference type="EMBL" id="JBHUDX010000002">
    <property type="protein sequence ID" value="MFD1656779.1"/>
    <property type="molecule type" value="Genomic_DNA"/>
</dbReference>
<sequence>MGTMVVDGESWPENGRAGRIETGEYAGAWLLLAAEIQHSWAFCISGDPRGTDIEHLRTGDFWVSDDDLPGVLADPVRPDVEHVSLRLFALVNRNPSDGVSVPRQAAFARRGAASWGHRPRERSREWGSVLWACRPEVPVPDVPGLSAGAASGGAPPLEEPGGACRASRRGERRLLEL</sequence>
<proteinExistence type="predicted"/>